<organism evidence="2 3">
    <name type="scientific">Thalassotalea mangrovi</name>
    <dbReference type="NCBI Taxonomy" id="2572245"/>
    <lineage>
        <taxon>Bacteria</taxon>
        <taxon>Pseudomonadati</taxon>
        <taxon>Pseudomonadota</taxon>
        <taxon>Gammaproteobacteria</taxon>
        <taxon>Alteromonadales</taxon>
        <taxon>Colwelliaceae</taxon>
        <taxon>Thalassotalea</taxon>
    </lineage>
</organism>
<feature type="domain" description="Beta-lactamase-related" evidence="1">
    <location>
        <begin position="281"/>
        <end position="425"/>
    </location>
</feature>
<comment type="caution">
    <text evidence="2">The sequence shown here is derived from an EMBL/GenBank/DDBJ whole genome shotgun (WGS) entry which is preliminary data.</text>
</comment>
<dbReference type="InterPro" id="IPR001466">
    <property type="entry name" value="Beta-lactam-related"/>
</dbReference>
<dbReference type="Gene3D" id="3.40.710.10">
    <property type="entry name" value="DD-peptidase/beta-lactamase superfamily"/>
    <property type="match status" value="1"/>
</dbReference>
<dbReference type="OrthoDB" id="9814204at2"/>
<dbReference type="RefSeq" id="WP_136735877.1">
    <property type="nucleotide sequence ID" value="NZ_SWDB01000021.1"/>
</dbReference>
<dbReference type="InterPro" id="IPR012338">
    <property type="entry name" value="Beta-lactam/transpept-like"/>
</dbReference>
<evidence type="ECO:0000313" key="2">
    <source>
        <dbReference type="EMBL" id="TKB45390.1"/>
    </source>
</evidence>
<proteinExistence type="predicted"/>
<accession>A0A4U1B4S3</accession>
<dbReference type="Proteomes" id="UP000307999">
    <property type="component" value="Unassembled WGS sequence"/>
</dbReference>
<reference evidence="2 3" key="1">
    <citation type="submission" date="2019-04" db="EMBL/GenBank/DDBJ databases">
        <title>Thalassotalea guangxiensis sp. nov., isolated from sediment of the coastal wetland.</title>
        <authorList>
            <person name="Zheng S."/>
            <person name="Zhang D."/>
        </authorList>
    </citation>
    <scope>NUCLEOTIDE SEQUENCE [LARGE SCALE GENOMIC DNA]</scope>
    <source>
        <strain evidence="2 3">ZS-4</strain>
    </source>
</reference>
<evidence type="ECO:0000259" key="1">
    <source>
        <dbReference type="Pfam" id="PF00144"/>
    </source>
</evidence>
<name>A0A4U1B4S3_9GAMM</name>
<keyword evidence="3" id="KW-1185">Reference proteome</keyword>
<dbReference type="EMBL" id="SWDB01000021">
    <property type="protein sequence ID" value="TKB45390.1"/>
    <property type="molecule type" value="Genomic_DNA"/>
</dbReference>
<dbReference type="AlphaFoldDB" id="A0A4U1B4S3"/>
<protein>
    <submittedName>
        <fullName evidence="2">Beta-lactamase family protein</fullName>
    </submittedName>
</protein>
<dbReference type="SUPFAM" id="SSF56601">
    <property type="entry name" value="beta-lactamase/transpeptidase-like"/>
    <property type="match status" value="1"/>
</dbReference>
<gene>
    <name evidence="2" type="ORF">E8M12_09350</name>
</gene>
<sequence>MAFLTACGLQQDQVPVGEQITLQQLNEQSISQPVLLPVLSPPPEVGEAQYQFSGTLTLKVQQAARYFNVITDHYGYSQNAGLRSHWLPSISLQFVEDNGVLFPVTRGTITTEHPHWDYIFEPGQVWQQSSDQGYSRALIPFALQEKNANCLHNGLLTFLFDSKGFISNTYYQISNESCHYFQFDASGFMATKYTPEAVTTSADMQSQQHRYRHVQAETQDLQQLLAAFPNADIAALAGKRDMAAADISVAGLIIADQHYRSSCPTRYGDHPLCQSLSLPSYSLAKSYFAAFALHAMAREIANLEQQLVSDWVNECAGDEWRGVTLANLVNMNTGLYHSKVYMADEDAKATEALFFDATTHQSKITYACSGYSRKQRPGSQFIYHTSDTYILGTALARMYQQHIASSKDWFADYVVPRIFRPIGLSPSNWVTRRTQDALAQPFTGWGLTLLPEDIVALSGAVVGNKTTATGLEADETIIDKALARITRANAPERINKYLAYAEGFWFRDIAADLNCKQPVWVPFMSGYGGITVAFLPGKVTYYVFADGQSYQWQQALRAIHKFNKLC</sequence>
<evidence type="ECO:0000313" key="3">
    <source>
        <dbReference type="Proteomes" id="UP000307999"/>
    </source>
</evidence>
<dbReference type="Pfam" id="PF00144">
    <property type="entry name" value="Beta-lactamase"/>
    <property type="match status" value="1"/>
</dbReference>